<name>A0A929B8N7_9PSEU</name>
<comment type="caution">
    <text evidence="2">The sequence shown here is derived from an EMBL/GenBank/DDBJ whole genome shotgun (WGS) entry which is preliminary data.</text>
</comment>
<sequence length="493" mass="52302">MLKSARPLVATAAALSLLLAAPAALAVPIPPGPGDPLVPDYTGRPAQPDPVQGFDVPRHPFMAPNGSSNMHNDAYSTDAYETRGPLGRDPQVTTATYGVQECATQTFDRAGRIVALCGGLADRQLKLIDPDTLDVLAVHDLPRPEVRPGQSPLTDLCGGAYFYLDEADRAVVATTDRRIEVLGQQPGGGFSEQRSYDLNGQIGGQDCLVALMPDWSGTVWFVTGEGVVGTLDRESGAIRTANLPGERIANSFAVDETGGVFVVSDHANYRFDSGPDGAPVITWRQAYDRGTRTKPGQLSQGSGTTPTLLGDDLVAITDNAEPRMRVLVYRRSSGEFVCGREVLQPGASATENTLVAAGNSVIVENNYGYTGPQATMLGASTEPGIEKVDIAGGECSTAWRNDEVAPSSVPKASLESGLLYVYSKPPDRRGVPAWYFTAIDLHTGETVNRTLTGTGLQWNNHYAPIYLGPDGTAYLAGIAGMMRIADAERPPGR</sequence>
<protein>
    <submittedName>
        <fullName evidence="2">PQQ-like beta-propeller repeat protein</fullName>
    </submittedName>
</protein>
<dbReference type="AlphaFoldDB" id="A0A929B8N7"/>
<keyword evidence="1" id="KW-0732">Signal</keyword>
<dbReference type="InterPro" id="IPR011047">
    <property type="entry name" value="Quinoprotein_ADH-like_sf"/>
</dbReference>
<accession>A0A929B8N7</accession>
<dbReference type="InterPro" id="IPR015943">
    <property type="entry name" value="WD40/YVTN_repeat-like_dom_sf"/>
</dbReference>
<dbReference type="Gene3D" id="2.130.10.10">
    <property type="entry name" value="YVTN repeat-like/Quinoprotein amine dehydrogenase"/>
    <property type="match status" value="1"/>
</dbReference>
<proteinExistence type="predicted"/>
<evidence type="ECO:0000313" key="3">
    <source>
        <dbReference type="Proteomes" id="UP000598360"/>
    </source>
</evidence>
<keyword evidence="3" id="KW-1185">Reference proteome</keyword>
<dbReference type="EMBL" id="JADEYC010000002">
    <property type="protein sequence ID" value="MBE9373107.1"/>
    <property type="molecule type" value="Genomic_DNA"/>
</dbReference>
<feature type="chain" id="PRO_5037687897" evidence="1">
    <location>
        <begin position="27"/>
        <end position="493"/>
    </location>
</feature>
<gene>
    <name evidence="2" type="ORF">IQ251_01465</name>
</gene>
<dbReference type="RefSeq" id="WP_193926552.1">
    <property type="nucleotide sequence ID" value="NZ_JADEYC010000002.1"/>
</dbReference>
<evidence type="ECO:0000313" key="2">
    <source>
        <dbReference type="EMBL" id="MBE9373107.1"/>
    </source>
</evidence>
<evidence type="ECO:0000256" key="1">
    <source>
        <dbReference type="SAM" id="SignalP"/>
    </source>
</evidence>
<dbReference type="SUPFAM" id="SSF50998">
    <property type="entry name" value="Quinoprotein alcohol dehydrogenase-like"/>
    <property type="match status" value="1"/>
</dbReference>
<organism evidence="2 3">
    <name type="scientific">Saccharopolyspora montiporae</name>
    <dbReference type="NCBI Taxonomy" id="2781240"/>
    <lineage>
        <taxon>Bacteria</taxon>
        <taxon>Bacillati</taxon>
        <taxon>Actinomycetota</taxon>
        <taxon>Actinomycetes</taxon>
        <taxon>Pseudonocardiales</taxon>
        <taxon>Pseudonocardiaceae</taxon>
        <taxon>Saccharopolyspora</taxon>
    </lineage>
</organism>
<feature type="signal peptide" evidence="1">
    <location>
        <begin position="1"/>
        <end position="26"/>
    </location>
</feature>
<dbReference type="Proteomes" id="UP000598360">
    <property type="component" value="Unassembled WGS sequence"/>
</dbReference>
<reference evidence="2" key="1">
    <citation type="submission" date="2020-10" db="EMBL/GenBank/DDBJ databases">
        <title>Diversity and distribution of actinomycetes associated with coral in the coast of Hainan.</title>
        <authorList>
            <person name="Li F."/>
        </authorList>
    </citation>
    <scope>NUCLEOTIDE SEQUENCE</scope>
    <source>
        <strain evidence="2">HNM0983</strain>
    </source>
</reference>